<evidence type="ECO:0000259" key="3">
    <source>
        <dbReference type="Pfam" id="PF04321"/>
    </source>
</evidence>
<dbReference type="EMBL" id="JBHSRI010000018">
    <property type="protein sequence ID" value="MFC6039991.1"/>
    <property type="molecule type" value="Genomic_DNA"/>
</dbReference>
<dbReference type="Gene3D" id="3.90.25.10">
    <property type="entry name" value="UDP-galactose 4-epimerase, domain 1"/>
    <property type="match status" value="1"/>
</dbReference>
<proteinExistence type="inferred from homology"/>
<dbReference type="RefSeq" id="WP_377734215.1">
    <property type="nucleotide sequence ID" value="NZ_JBHSRI010000018.1"/>
</dbReference>
<dbReference type="InterPro" id="IPR005913">
    <property type="entry name" value="dTDP_dehydrorham_reduct"/>
</dbReference>
<comment type="similarity">
    <text evidence="1 2">Belongs to the dTDP-4-dehydrorhamnose reductase family.</text>
</comment>
<keyword evidence="2" id="KW-0521">NADP</keyword>
<feature type="domain" description="RmlD-like substrate binding" evidence="3">
    <location>
        <begin position="81"/>
        <end position="227"/>
    </location>
</feature>
<protein>
    <recommendedName>
        <fullName evidence="2">dTDP-4-dehydrorhamnose reductase</fullName>
        <ecNumber evidence="2">1.1.1.133</ecNumber>
    </recommendedName>
</protein>
<dbReference type="PANTHER" id="PTHR10491:SF4">
    <property type="entry name" value="METHIONINE ADENOSYLTRANSFERASE 2 SUBUNIT BETA"/>
    <property type="match status" value="1"/>
</dbReference>
<reference evidence="5" key="1">
    <citation type="journal article" date="2019" name="Int. J. Syst. Evol. Microbiol.">
        <title>The Global Catalogue of Microorganisms (GCM) 10K type strain sequencing project: providing services to taxonomists for standard genome sequencing and annotation.</title>
        <authorList>
            <consortium name="The Broad Institute Genomics Platform"/>
            <consortium name="The Broad Institute Genome Sequencing Center for Infectious Disease"/>
            <person name="Wu L."/>
            <person name="Ma J."/>
        </authorList>
    </citation>
    <scope>NUCLEOTIDE SEQUENCE [LARGE SCALE GENOMIC DNA]</scope>
    <source>
        <strain evidence="5">CCUG 54527</strain>
    </source>
</reference>
<evidence type="ECO:0000256" key="2">
    <source>
        <dbReference type="RuleBase" id="RU364082"/>
    </source>
</evidence>
<keyword evidence="5" id="KW-1185">Reference proteome</keyword>
<dbReference type="Gene3D" id="3.40.50.720">
    <property type="entry name" value="NAD(P)-binding Rossmann-like Domain"/>
    <property type="match status" value="1"/>
</dbReference>
<accession>A0ABW1L7U4</accession>
<dbReference type="EC" id="1.1.1.133" evidence="2"/>
<gene>
    <name evidence="4" type="ORF">ACFPYN_11220</name>
</gene>
<dbReference type="Proteomes" id="UP001596170">
    <property type="component" value="Unassembled WGS sequence"/>
</dbReference>
<name>A0ABW1L7U4_9BACL</name>
<dbReference type="Pfam" id="PF04321">
    <property type="entry name" value="RmlD_sub_bind"/>
    <property type="match status" value="1"/>
</dbReference>
<evidence type="ECO:0000313" key="4">
    <source>
        <dbReference type="EMBL" id="MFC6039991.1"/>
    </source>
</evidence>
<dbReference type="InterPro" id="IPR029903">
    <property type="entry name" value="RmlD-like-bd"/>
</dbReference>
<sequence length="271" mass="31041">MKKLLILGASGLVGKALVEECKDGFDVYGTYSSSSLKMPGANQYRLQINEIDKMKDIVESIKPDPVISCLRGDFNQQLIFHKELALKIKNIESILYYFSTANVFDGDFSEHHSELDTPNATSPYGKFKINCENTLQEILNERAVILRIPQIWGEKSPRMDIIKSGIENNHIDVYSNLECNNLSDTLLAKQLKYIMENKLNGIFHLGSVDMMTHERFIEKLTKSLTYKELHFNHSLFQQITDNCYFGLKSYRNDIPKSLQKTNEEIISDLVS</sequence>
<dbReference type="SUPFAM" id="SSF51735">
    <property type="entry name" value="NAD(P)-binding Rossmann-fold domains"/>
    <property type="match status" value="1"/>
</dbReference>
<comment type="pathway">
    <text evidence="2">Carbohydrate biosynthesis; dTDP-L-rhamnose biosynthesis.</text>
</comment>
<dbReference type="InterPro" id="IPR036291">
    <property type="entry name" value="NAD(P)-bd_dom_sf"/>
</dbReference>
<evidence type="ECO:0000256" key="1">
    <source>
        <dbReference type="ARBA" id="ARBA00010944"/>
    </source>
</evidence>
<dbReference type="PANTHER" id="PTHR10491">
    <property type="entry name" value="DTDP-4-DEHYDRORHAMNOSE REDUCTASE"/>
    <property type="match status" value="1"/>
</dbReference>
<organism evidence="4 5">
    <name type="scientific">Paenisporosarcina macmurdoensis</name>
    <dbReference type="NCBI Taxonomy" id="212659"/>
    <lineage>
        <taxon>Bacteria</taxon>
        <taxon>Bacillati</taxon>
        <taxon>Bacillota</taxon>
        <taxon>Bacilli</taxon>
        <taxon>Bacillales</taxon>
        <taxon>Caryophanaceae</taxon>
        <taxon>Paenisporosarcina</taxon>
    </lineage>
</organism>
<keyword evidence="2" id="KW-0560">Oxidoreductase</keyword>
<comment type="caution">
    <text evidence="4">The sequence shown here is derived from an EMBL/GenBank/DDBJ whole genome shotgun (WGS) entry which is preliminary data.</text>
</comment>
<evidence type="ECO:0000313" key="5">
    <source>
        <dbReference type="Proteomes" id="UP001596170"/>
    </source>
</evidence>
<comment type="function">
    <text evidence="2">Catalyzes the reduction of dTDP-6-deoxy-L-lyxo-4-hexulose to yield dTDP-L-rhamnose.</text>
</comment>